<feature type="domain" description="TraG P-loop" evidence="4">
    <location>
        <begin position="784"/>
        <end position="879"/>
    </location>
</feature>
<dbReference type="EMBL" id="FMCT01000006">
    <property type="protein sequence ID" value="SCF19268.1"/>
    <property type="molecule type" value="Genomic_DNA"/>
</dbReference>
<dbReference type="PANTHER" id="PTHR30121">
    <property type="entry name" value="UNCHARACTERIZED PROTEIN YJGR-RELATED"/>
    <property type="match status" value="1"/>
</dbReference>
<feature type="compositionally biased region" description="Basic residues" evidence="1">
    <location>
        <begin position="303"/>
        <end position="313"/>
    </location>
</feature>
<dbReference type="Proteomes" id="UP000183585">
    <property type="component" value="Unassembled WGS sequence"/>
</dbReference>
<dbReference type="PANTHER" id="PTHR30121:SF6">
    <property type="entry name" value="SLR6007 PROTEIN"/>
    <property type="match status" value="1"/>
</dbReference>
<accession>A0A1C4YEX7</accession>
<dbReference type="AlphaFoldDB" id="A0A1C4YEX7"/>
<evidence type="ECO:0000259" key="3">
    <source>
        <dbReference type="Pfam" id="PF01935"/>
    </source>
</evidence>
<dbReference type="Pfam" id="PF19044">
    <property type="entry name" value="P-loop_TraG"/>
    <property type="match status" value="1"/>
</dbReference>
<evidence type="ECO:0000256" key="1">
    <source>
        <dbReference type="SAM" id="MobiDB-lite"/>
    </source>
</evidence>
<protein>
    <submittedName>
        <fullName evidence="5">PrgI family protein</fullName>
    </submittedName>
</protein>
<feature type="region of interest" description="Disordered" evidence="1">
    <location>
        <begin position="247"/>
        <end position="320"/>
    </location>
</feature>
<dbReference type="Pfam" id="PF01935">
    <property type="entry name" value="DUF87"/>
    <property type="match status" value="1"/>
</dbReference>
<reference evidence="6" key="1">
    <citation type="submission" date="2016-06" db="EMBL/GenBank/DDBJ databases">
        <authorList>
            <person name="Varghese N."/>
            <person name="Submissions Spin"/>
        </authorList>
    </citation>
    <scope>NUCLEOTIDE SEQUENCE [LARGE SCALE GENOMIC DNA]</scope>
    <source>
        <strain evidence="6">DSM 43168</strain>
    </source>
</reference>
<name>A0A1C4YEX7_9ACTN</name>
<dbReference type="InterPro" id="IPR024414">
    <property type="entry name" value="Uncharacterised_PrgI"/>
</dbReference>
<feature type="domain" description="Helicase HerA central" evidence="3">
    <location>
        <begin position="578"/>
        <end position="641"/>
    </location>
</feature>
<feature type="compositionally biased region" description="Basic and acidic residues" evidence="1">
    <location>
        <begin position="282"/>
        <end position="291"/>
    </location>
</feature>
<keyword evidence="2" id="KW-0472">Membrane</keyword>
<dbReference type="InterPro" id="IPR043964">
    <property type="entry name" value="P-loop_TraG"/>
</dbReference>
<evidence type="ECO:0000313" key="6">
    <source>
        <dbReference type="Proteomes" id="UP000183585"/>
    </source>
</evidence>
<evidence type="ECO:0000259" key="4">
    <source>
        <dbReference type="Pfam" id="PF19044"/>
    </source>
</evidence>
<keyword evidence="2" id="KW-0812">Transmembrane</keyword>
<evidence type="ECO:0000256" key="2">
    <source>
        <dbReference type="SAM" id="Phobius"/>
    </source>
</evidence>
<keyword evidence="6" id="KW-1185">Reference proteome</keyword>
<dbReference type="CDD" id="cd01127">
    <property type="entry name" value="TrwB_TraG_TraD_VirD4"/>
    <property type="match status" value="1"/>
</dbReference>
<dbReference type="Gene3D" id="3.40.50.300">
    <property type="entry name" value="P-loop containing nucleotide triphosphate hydrolases"/>
    <property type="match status" value="1"/>
</dbReference>
<evidence type="ECO:0000313" key="5">
    <source>
        <dbReference type="EMBL" id="SCF19268.1"/>
    </source>
</evidence>
<dbReference type="InterPro" id="IPR051162">
    <property type="entry name" value="T4SS_component"/>
</dbReference>
<sequence>MTRPESDEVPTTARMPADVDAPDKVAYGLTFHQLAIVAVGALAVYGLWQALHTVVAVPVLAGAAVVIGGLTIGVALGRRDGLSLDVWLLHAVRHTRAPRCLSTAPASDGGSVPDWVEAPAGGRQPLPAPLRLPADAIDDDGQVSLGDMRAAVVGATTVNLALRTPAEQAALVDGWGRWLNSLSAPVQIVVSAQPVDLASHSRTLAAAVDTQPHPRLRAACADHADFLADLAARRDPLRRQVLVVTRTATGEHSSHTARRRAEDTVRALSGLGVTPPRPGRPGGDRRPDQRRRPLPAAAPGRPGRTRRRRHRGHPTSPSWKENTVMITNRRRVGGDGGEQPWAGSVASTVAPAAVEVTPRWLRVGDGYAATLVVTGYPAEVGPAWLEPLLSWPGRLDLALHIEPLPAPIAAARLRTQRARLESSRRADVERGKLGDPSVDAAAEDAGDLAERLARGAAKLFRVGLYLTVHARSEVELAQACAQVRAAAASTLLDVQPATWRQLAGWTTTLPLATDGLRMLRTMDTQALAAAFPLASPDLPAPLPGDPPSTGGVLYGVNPASAGIVWWDRWTQENHNSIVLARSGAGKSYFVKLETLRNLYQGVRVAVVDPEDEYLRLADAVGGSIVRLGLPGVKINPLDLPVGDPRPDTLTRRALFLHTLIAVLLGHQPPPAERAALDRAILAVYRHAGITADPATHHQPAPLLRDLAQTLHADGDPAAATLAARLAPWVRGSFADLFDAPTTHTPVGHLVVWSLRHLPDELRTVGTLLALDSIWRTVDAPGRRSQRRLVVVDEAWLLMRDGEGARFLFRMSKAARKRNAGLTVVTQDAADVLGTDLGRAVVSNAATQVLLRQAPQAIDAVGEAFGLTGGERRLLLSARRGQGLLISGVNRTSFESISSAAEHALATTNPAELAEGDEEDDL</sequence>
<dbReference type="SUPFAM" id="SSF52540">
    <property type="entry name" value="P-loop containing nucleoside triphosphate hydrolases"/>
    <property type="match status" value="1"/>
</dbReference>
<feature type="transmembrane region" description="Helical" evidence="2">
    <location>
        <begin position="55"/>
        <end position="76"/>
    </location>
</feature>
<gene>
    <name evidence="5" type="ORF">GA0070563_10674</name>
</gene>
<dbReference type="InterPro" id="IPR027417">
    <property type="entry name" value="P-loop_NTPase"/>
</dbReference>
<proteinExistence type="predicted"/>
<feature type="transmembrane region" description="Helical" evidence="2">
    <location>
        <begin position="25"/>
        <end position="48"/>
    </location>
</feature>
<dbReference type="Pfam" id="PF12666">
    <property type="entry name" value="PrgI"/>
    <property type="match status" value="1"/>
</dbReference>
<dbReference type="InterPro" id="IPR002789">
    <property type="entry name" value="HerA_central"/>
</dbReference>
<keyword evidence="2" id="KW-1133">Transmembrane helix</keyword>
<dbReference type="Gene3D" id="1.10.8.730">
    <property type="match status" value="1"/>
</dbReference>
<organism evidence="5 6">
    <name type="scientific">Micromonospora carbonacea</name>
    <dbReference type="NCBI Taxonomy" id="47853"/>
    <lineage>
        <taxon>Bacteria</taxon>
        <taxon>Bacillati</taxon>
        <taxon>Actinomycetota</taxon>
        <taxon>Actinomycetes</taxon>
        <taxon>Micromonosporales</taxon>
        <taxon>Micromonosporaceae</taxon>
        <taxon>Micromonospora</taxon>
    </lineage>
</organism>